<reference evidence="1" key="1">
    <citation type="submission" date="2018-11" db="EMBL/GenBank/DDBJ databases">
        <authorList>
            <consortium name="Genoscope - CEA"/>
            <person name="William W."/>
        </authorList>
    </citation>
    <scope>NUCLEOTIDE SEQUENCE</scope>
</reference>
<dbReference type="AlphaFoldDB" id="A0A3P5YVV7"/>
<evidence type="ECO:0000313" key="1">
    <source>
        <dbReference type="EMBL" id="VDC71912.1"/>
    </source>
</evidence>
<gene>
    <name evidence="1" type="ORF">BRAA05T21626Z</name>
</gene>
<protein>
    <submittedName>
        <fullName evidence="1">Uncharacterized protein</fullName>
    </submittedName>
</protein>
<sequence>MLRYTFLVYLGTGKSSTSDQHGGILSEEHFFNIFLV</sequence>
<accession>A0A3P5YVV7</accession>
<proteinExistence type="predicted"/>
<name>A0A3P5YVV7_BRACM</name>
<dbReference type="EMBL" id="LR031570">
    <property type="protein sequence ID" value="VDC71912.1"/>
    <property type="molecule type" value="Genomic_DNA"/>
</dbReference>
<organism evidence="1">
    <name type="scientific">Brassica campestris</name>
    <name type="common">Field mustard</name>
    <dbReference type="NCBI Taxonomy" id="3711"/>
    <lineage>
        <taxon>Eukaryota</taxon>
        <taxon>Viridiplantae</taxon>
        <taxon>Streptophyta</taxon>
        <taxon>Embryophyta</taxon>
        <taxon>Tracheophyta</taxon>
        <taxon>Spermatophyta</taxon>
        <taxon>Magnoliopsida</taxon>
        <taxon>eudicotyledons</taxon>
        <taxon>Gunneridae</taxon>
        <taxon>Pentapetalae</taxon>
        <taxon>rosids</taxon>
        <taxon>malvids</taxon>
        <taxon>Brassicales</taxon>
        <taxon>Brassicaceae</taxon>
        <taxon>Brassiceae</taxon>
        <taxon>Brassica</taxon>
    </lineage>
</organism>